<evidence type="ECO:0000256" key="1">
    <source>
        <dbReference type="ARBA" id="ARBA00022705"/>
    </source>
</evidence>
<dbReference type="GO" id="GO:0033314">
    <property type="term" value="P:mitotic DNA replication checkpoint signaling"/>
    <property type="evidence" value="ECO:0007669"/>
    <property type="project" value="TreeGrafter"/>
</dbReference>
<dbReference type="AlphaFoldDB" id="A0AAD9FJJ3"/>
<feature type="region of interest" description="Disordered" evidence="2">
    <location>
        <begin position="314"/>
        <end position="339"/>
    </location>
</feature>
<accession>A0AAD9FJJ3</accession>
<evidence type="ECO:0000256" key="2">
    <source>
        <dbReference type="SAM" id="MobiDB-lite"/>
    </source>
</evidence>
<dbReference type="Pfam" id="PF13191">
    <property type="entry name" value="AAA_16"/>
    <property type="match status" value="1"/>
</dbReference>
<feature type="compositionally biased region" description="Polar residues" evidence="2">
    <location>
        <begin position="46"/>
        <end position="89"/>
    </location>
</feature>
<feature type="compositionally biased region" description="Low complexity" evidence="2">
    <location>
        <begin position="674"/>
        <end position="692"/>
    </location>
</feature>
<organism evidence="4 5">
    <name type="scientific">Papiliotrema laurentii</name>
    <name type="common">Cryptococcus laurentii</name>
    <dbReference type="NCBI Taxonomy" id="5418"/>
    <lineage>
        <taxon>Eukaryota</taxon>
        <taxon>Fungi</taxon>
        <taxon>Dikarya</taxon>
        <taxon>Basidiomycota</taxon>
        <taxon>Agaricomycotina</taxon>
        <taxon>Tremellomycetes</taxon>
        <taxon>Tremellales</taxon>
        <taxon>Rhynchogastremaceae</taxon>
        <taxon>Papiliotrema</taxon>
    </lineage>
</organism>
<feature type="region of interest" description="Disordered" evidence="2">
    <location>
        <begin position="740"/>
        <end position="762"/>
    </location>
</feature>
<dbReference type="Proteomes" id="UP001182556">
    <property type="component" value="Unassembled WGS sequence"/>
</dbReference>
<feature type="compositionally biased region" description="Polar residues" evidence="2">
    <location>
        <begin position="235"/>
        <end position="258"/>
    </location>
</feature>
<evidence type="ECO:0000313" key="4">
    <source>
        <dbReference type="EMBL" id="KAK1921640.1"/>
    </source>
</evidence>
<proteinExistence type="predicted"/>
<feature type="compositionally biased region" description="Low complexity" evidence="2">
    <location>
        <begin position="26"/>
        <end position="45"/>
    </location>
</feature>
<dbReference type="Gene3D" id="1.10.8.60">
    <property type="match status" value="1"/>
</dbReference>
<feature type="compositionally biased region" description="Polar residues" evidence="2">
    <location>
        <begin position="118"/>
        <end position="128"/>
    </location>
</feature>
<evidence type="ECO:0000313" key="5">
    <source>
        <dbReference type="Proteomes" id="UP001182556"/>
    </source>
</evidence>
<dbReference type="GO" id="GO:0006270">
    <property type="term" value="P:DNA replication initiation"/>
    <property type="evidence" value="ECO:0007669"/>
    <property type="project" value="TreeGrafter"/>
</dbReference>
<dbReference type="FunFam" id="3.40.50.300:FF:003200">
    <property type="entry name" value="DNA clamp loader, putative"/>
    <property type="match status" value="1"/>
</dbReference>
<dbReference type="SMART" id="SM00382">
    <property type="entry name" value="AAA"/>
    <property type="match status" value="1"/>
</dbReference>
<dbReference type="CDD" id="cd00009">
    <property type="entry name" value="AAA"/>
    <property type="match status" value="1"/>
</dbReference>
<feature type="compositionally biased region" description="Low complexity" evidence="2">
    <location>
        <begin position="96"/>
        <end position="117"/>
    </location>
</feature>
<sequence>MAAPTKRTRATSAQEDTENPPPSPAPSAAATPTRRRTNASSNSSAQPFTTPTRPILTRSSATTPTMNPPLTRSSSMFLPSTRRNANNDPTLGGMTLGLPSPASSSSSSGRAGTLTRTQSTPSLASPSQLKAAVAGGGGPSRGKGDDEDSESRGVKRPGRGKENVPPKKDDEVDENSSRKRIKVGRRSSTTASARGRSGSVSSIRSEGVSGRLPSVAPSTSSTFSRRNSRLPSPTPSVSSIATPSLESFPSYTSISSTDDLALPDPMDVDKTPTKPKTRAQVQQQTSILPTPPPSSPRIKVVDVDATADRMGLVRVRSDLTSSSSSTDVETETEESSLTRHSNPYRHIKAYLRLSTAANQTIVGREEEIATLRSYLVDANSHDVGMYVSGPPGTGKTATVTSLGRDMRDQGWHFVELGCMGLKVADVWRRLGEQLECGKTERDVTAHLVASGAKTFILLDEVDSLLPAPPAVAPPATSHLLSKLFSLPTETSGRIKLVAISNTLDLTLRARLVLPNGAAPIVLPFKAYAGSDMINIIASRLALAVPSEGESVKVDPKAVELLTKKVEAQNGDLRMCLGVLSLAVSLAEAEWAKKVSAANGTDTVVPLIKISLAHTIKAFNSHTQQLKAAAGSTSAATASVNGKKIRSVPLQGKMVLLAALIFVTRVRAGLPGCPAPGHGSGSSTPTATPTKAADNLNTSNLYATYVHILSHTSSPFPPSSESDYRDLLSNLEVLGLVSVSSGSSSMSRSGSGSTRKSASQGQKVEFCVRDDEVKEGLGLSAGAKAKGLAEEEVGKVWDREDGKIRRAREKVSKLSTVLVEEGF</sequence>
<protein>
    <submittedName>
        <fullName evidence="4">P-loop containing nucleoside triphosphate hydrolase protein</fullName>
    </submittedName>
</protein>
<dbReference type="PANTHER" id="PTHR10763">
    <property type="entry name" value="CELL DIVISION CONTROL PROTEIN 6-RELATED"/>
    <property type="match status" value="1"/>
</dbReference>
<keyword evidence="1" id="KW-0235">DNA replication</keyword>
<evidence type="ECO:0000259" key="3">
    <source>
        <dbReference type="SMART" id="SM00382"/>
    </source>
</evidence>
<dbReference type="InterPro" id="IPR003593">
    <property type="entry name" value="AAA+_ATPase"/>
</dbReference>
<feature type="compositionally biased region" description="Low complexity" evidence="2">
    <location>
        <begin position="186"/>
        <end position="211"/>
    </location>
</feature>
<feature type="compositionally biased region" description="Low complexity" evidence="2">
    <location>
        <begin position="314"/>
        <end position="327"/>
    </location>
</feature>
<keyword evidence="4" id="KW-0378">Hydrolase</keyword>
<dbReference type="InterPro" id="IPR050311">
    <property type="entry name" value="ORC1/CDC6"/>
</dbReference>
<dbReference type="InterPro" id="IPR027417">
    <property type="entry name" value="P-loop_NTPase"/>
</dbReference>
<comment type="caution">
    <text evidence="4">The sequence shown here is derived from an EMBL/GenBank/DDBJ whole genome shotgun (WGS) entry which is preliminary data.</text>
</comment>
<dbReference type="EMBL" id="JAODAN010000010">
    <property type="protein sequence ID" value="KAK1921640.1"/>
    <property type="molecule type" value="Genomic_DNA"/>
</dbReference>
<dbReference type="SUPFAM" id="SSF52540">
    <property type="entry name" value="P-loop containing nucleoside triphosphate hydrolases"/>
    <property type="match status" value="1"/>
</dbReference>
<feature type="domain" description="AAA+ ATPase" evidence="3">
    <location>
        <begin position="381"/>
        <end position="519"/>
    </location>
</feature>
<gene>
    <name evidence="4" type="ORF">DB88DRAFT_498703</name>
</gene>
<feature type="compositionally biased region" description="Basic and acidic residues" evidence="2">
    <location>
        <begin position="159"/>
        <end position="170"/>
    </location>
</feature>
<feature type="compositionally biased region" description="Low complexity" evidence="2">
    <location>
        <begin position="740"/>
        <end position="752"/>
    </location>
</feature>
<keyword evidence="5" id="KW-1185">Reference proteome</keyword>
<dbReference type="InterPro" id="IPR041664">
    <property type="entry name" value="AAA_16"/>
</dbReference>
<name>A0AAD9FJJ3_PAPLA</name>
<dbReference type="CDD" id="cd18139">
    <property type="entry name" value="HLD_clamp_RarA"/>
    <property type="match status" value="1"/>
</dbReference>
<feature type="region of interest" description="Disordered" evidence="2">
    <location>
        <begin position="1"/>
        <end position="299"/>
    </location>
</feature>
<dbReference type="GO" id="GO:0005634">
    <property type="term" value="C:nucleus"/>
    <property type="evidence" value="ECO:0007669"/>
    <property type="project" value="TreeGrafter"/>
</dbReference>
<dbReference type="GO" id="GO:0003688">
    <property type="term" value="F:DNA replication origin binding"/>
    <property type="evidence" value="ECO:0007669"/>
    <property type="project" value="TreeGrafter"/>
</dbReference>
<dbReference type="Gene3D" id="3.40.50.300">
    <property type="entry name" value="P-loop containing nucleotide triphosphate hydrolases"/>
    <property type="match status" value="1"/>
</dbReference>
<dbReference type="GO" id="GO:0016787">
    <property type="term" value="F:hydrolase activity"/>
    <property type="evidence" value="ECO:0007669"/>
    <property type="project" value="UniProtKB-KW"/>
</dbReference>
<reference evidence="4" key="1">
    <citation type="submission" date="2023-02" db="EMBL/GenBank/DDBJ databases">
        <title>Identification and recombinant expression of a fungal hydrolase from Papiliotrema laurentii that hydrolyzes apple cutin and clears colloidal polyester polyurethane.</title>
        <authorList>
            <consortium name="DOE Joint Genome Institute"/>
            <person name="Roman V.A."/>
            <person name="Bojanowski C."/>
            <person name="Crable B.R."/>
            <person name="Wagner D.N."/>
            <person name="Hung C.S."/>
            <person name="Nadeau L.J."/>
            <person name="Schratz L."/>
            <person name="Haridas S."/>
            <person name="Pangilinan J."/>
            <person name="Lipzen A."/>
            <person name="Na H."/>
            <person name="Yan M."/>
            <person name="Ng V."/>
            <person name="Grigoriev I.V."/>
            <person name="Spatafora J.W."/>
            <person name="Barlow D."/>
            <person name="Biffinger J."/>
            <person name="Kelley-Loughnane N."/>
            <person name="Varaljay V.A."/>
            <person name="Crookes-Goodson W.J."/>
        </authorList>
    </citation>
    <scope>NUCLEOTIDE SEQUENCE</scope>
    <source>
        <strain evidence="4">5307AH</strain>
    </source>
</reference>
<dbReference type="PANTHER" id="PTHR10763:SF26">
    <property type="entry name" value="CELL DIVISION CONTROL PROTEIN 6 HOMOLOG"/>
    <property type="match status" value="1"/>
</dbReference>
<feature type="region of interest" description="Disordered" evidence="2">
    <location>
        <begin position="673"/>
        <end position="693"/>
    </location>
</feature>